<evidence type="ECO:0000313" key="3">
    <source>
        <dbReference type="EMBL" id="KAF3808238.1"/>
    </source>
</evidence>
<dbReference type="SUPFAM" id="SSF56112">
    <property type="entry name" value="Protein kinase-like (PK-like)"/>
    <property type="match status" value="1"/>
</dbReference>
<protein>
    <recommendedName>
        <fullName evidence="2">Protein kinase domain-containing protein</fullName>
    </recommendedName>
</protein>
<sequence>MDPFSVAVGVVAVFKDTYITVKFIKKTVQTMKGHADEQSELLTRYTIQIYRLRNLSRLFSDGNTVDMKLLETIPKLYLELLNDVLMRLQKILEKYAKLAANLDDDYRRFSPLSPDCKSDPENLQIDDDSTDIKSKDPTSNIDSNVSIHSFAKPKWWHFPVFRRGIVRSSQPSKKQLLWSNLPAGVQWAFQKSELFKTLHELEDWNKQLEELVAQLLSCFGFYEHNRNLQYRLHNDGNDDFPVNLFQRHVSLNKSTKENLLSISTKDDDDNLVSCEIAEAKASEPRVLVEFKQLITLPSQENELHIGHRDAARRKEELYGKQLARLLHIAGQNSFRTLQLNSYAWDAEKAQYMFLFNYPANASSHKPKSLNDLILSKDFQHDKLELGDRFYVAHTIASAVGIFHSDGWLHKSIRSHAIKFFFMKKEPKIFCDFKSPYLTDFEFSRPVGGVTRLIQQAFDPDYEVYRHPDRHGLPNTSYIKMHDIYSLGVVLLEIGLWQTARDTYDEVAEPGPNGKVSIDPYELKEIFLQDARERLPHRMGKAYQEAVIACLDGNWDHLTSESALGEEFLRQVVRKVDIKAFAG</sequence>
<organism evidence="3 4">
    <name type="scientific">Colletotrichum gloeosporioides</name>
    <name type="common">Anthracnose fungus</name>
    <name type="synonym">Glomerella cingulata</name>
    <dbReference type="NCBI Taxonomy" id="474922"/>
    <lineage>
        <taxon>Eukaryota</taxon>
        <taxon>Fungi</taxon>
        <taxon>Dikarya</taxon>
        <taxon>Ascomycota</taxon>
        <taxon>Pezizomycotina</taxon>
        <taxon>Sordariomycetes</taxon>
        <taxon>Hypocreomycetidae</taxon>
        <taxon>Glomerellales</taxon>
        <taxon>Glomerellaceae</taxon>
        <taxon>Colletotrichum</taxon>
        <taxon>Colletotrichum gloeosporioides species complex</taxon>
    </lineage>
</organism>
<dbReference type="PANTHER" id="PTHR37542:SF1">
    <property type="entry name" value="PRION-INHIBITION AND PROPAGATION HELO DOMAIN-CONTAINING PROTEIN"/>
    <property type="match status" value="1"/>
</dbReference>
<keyword evidence="4" id="KW-1185">Reference proteome</keyword>
<dbReference type="GO" id="GO:0004672">
    <property type="term" value="F:protein kinase activity"/>
    <property type="evidence" value="ECO:0007669"/>
    <property type="project" value="InterPro"/>
</dbReference>
<evidence type="ECO:0000256" key="1">
    <source>
        <dbReference type="SAM" id="MobiDB-lite"/>
    </source>
</evidence>
<dbReference type="InterPro" id="IPR000719">
    <property type="entry name" value="Prot_kinase_dom"/>
</dbReference>
<dbReference type="AlphaFoldDB" id="A0A8H4CQK0"/>
<comment type="caution">
    <text evidence="3">The sequence shown here is derived from an EMBL/GenBank/DDBJ whole genome shotgun (WGS) entry which is preliminary data.</text>
</comment>
<dbReference type="InterPro" id="IPR038305">
    <property type="entry name" value="HeLo_sf"/>
</dbReference>
<evidence type="ECO:0000259" key="2">
    <source>
        <dbReference type="PROSITE" id="PS50011"/>
    </source>
</evidence>
<feature type="region of interest" description="Disordered" evidence="1">
    <location>
        <begin position="112"/>
        <end position="138"/>
    </location>
</feature>
<accession>A0A8H4CQK0</accession>
<dbReference type="InterPro" id="IPR011009">
    <property type="entry name" value="Kinase-like_dom_sf"/>
</dbReference>
<dbReference type="EMBL" id="WVTB01000022">
    <property type="protein sequence ID" value="KAF3808238.1"/>
    <property type="molecule type" value="Genomic_DNA"/>
</dbReference>
<dbReference type="PROSITE" id="PS50011">
    <property type="entry name" value="PROTEIN_KINASE_DOM"/>
    <property type="match status" value="1"/>
</dbReference>
<name>A0A8H4CQK0_COLGL</name>
<dbReference type="Proteomes" id="UP000613401">
    <property type="component" value="Unassembled WGS sequence"/>
</dbReference>
<evidence type="ECO:0000313" key="4">
    <source>
        <dbReference type="Proteomes" id="UP000613401"/>
    </source>
</evidence>
<gene>
    <name evidence="3" type="ORF">GCG54_00006856</name>
</gene>
<feature type="domain" description="Protein kinase" evidence="2">
    <location>
        <begin position="245"/>
        <end position="568"/>
    </location>
</feature>
<reference evidence="3" key="1">
    <citation type="journal article" date="2020" name="Phytopathology">
        <title>Genome sequence and comparative analysis of Colletotrichum gloeosporioides isolated from Liriodendron leaves.</title>
        <authorList>
            <person name="Fu F.F."/>
            <person name="Hao Z."/>
            <person name="Wang P."/>
            <person name="Lu Y."/>
            <person name="Xue L.J."/>
            <person name="Wei G."/>
            <person name="Tian Y."/>
            <person name="Baishi H."/>
            <person name="Xu H."/>
            <person name="Shi J."/>
            <person name="Cheng T."/>
            <person name="Wang G."/>
            <person name="Yi Y."/>
            <person name="Chen J."/>
        </authorList>
    </citation>
    <scope>NUCLEOTIDE SEQUENCE</scope>
    <source>
        <strain evidence="3">Lc1</strain>
    </source>
</reference>
<dbReference type="PANTHER" id="PTHR37542">
    <property type="entry name" value="HELO DOMAIN-CONTAINING PROTEIN-RELATED"/>
    <property type="match status" value="1"/>
</dbReference>
<dbReference type="RefSeq" id="XP_045267397.1">
    <property type="nucleotide sequence ID" value="XM_045406851.1"/>
</dbReference>
<dbReference type="GeneID" id="69014003"/>
<proteinExistence type="predicted"/>
<dbReference type="Gene3D" id="1.10.510.10">
    <property type="entry name" value="Transferase(Phosphotransferase) domain 1"/>
    <property type="match status" value="1"/>
</dbReference>
<reference evidence="3" key="2">
    <citation type="submission" date="2020-03" db="EMBL/GenBank/DDBJ databases">
        <authorList>
            <person name="Fu F.-F."/>
            <person name="Chen J."/>
        </authorList>
    </citation>
    <scope>NUCLEOTIDE SEQUENCE</scope>
    <source>
        <strain evidence="3">Lc1</strain>
    </source>
</reference>
<dbReference type="GO" id="GO:0005524">
    <property type="term" value="F:ATP binding"/>
    <property type="evidence" value="ECO:0007669"/>
    <property type="project" value="InterPro"/>
</dbReference>
<dbReference type="Gene3D" id="1.20.120.1020">
    <property type="entry name" value="Prion-inhibition and propagation, HeLo domain"/>
    <property type="match status" value="1"/>
</dbReference>